<evidence type="ECO:0000313" key="1">
    <source>
        <dbReference type="EMBL" id="QPG94137.1"/>
    </source>
</evidence>
<proteinExistence type="predicted"/>
<dbReference type="Proteomes" id="UP000594364">
    <property type="component" value="Chromosome 1"/>
</dbReference>
<reference evidence="1 2" key="1">
    <citation type="journal article" date="2018" name="PLoS Genet.">
        <title>Repeat elements organise 3D genome structure and mediate transcription in the filamentous fungus Epichloe festucae.</title>
        <authorList>
            <person name="Winter D.J."/>
            <person name="Ganley A.R.D."/>
            <person name="Young C.A."/>
            <person name="Liachko I."/>
            <person name="Schardl C.L."/>
            <person name="Dupont P.Y."/>
            <person name="Berry D."/>
            <person name="Ram A."/>
            <person name="Scott B."/>
            <person name="Cox M.P."/>
        </authorList>
    </citation>
    <scope>NUCLEOTIDE SEQUENCE [LARGE SCALE GENOMIC DNA]</scope>
    <source>
        <strain evidence="1 2">Fl1</strain>
    </source>
</reference>
<evidence type="ECO:0000313" key="2">
    <source>
        <dbReference type="Proteomes" id="UP000594364"/>
    </source>
</evidence>
<name>A0A7S9KKT0_EPIFF</name>
<sequence length="194" mass="21173">MDIQIFSDLHLESPKAYDLYNIPPKAPYLALALLGDIGNVVAHKGITKHIMRAGKKLSLFPQVSDTQLTAESRVEMLSANEFTCFGLLPPELQSQIWREALSDFSTCAATPDFTAGPPDLRPDGPSQALSYWPKSVDSVGLEAVEPEKAAHYTSLLARTSCGLEDHDSTTTHIRSILLEYFAGSPPTIHILPPT</sequence>
<organism evidence="1 2">
    <name type="scientific">Epichloe festucae (strain Fl1)</name>
    <dbReference type="NCBI Taxonomy" id="877507"/>
    <lineage>
        <taxon>Eukaryota</taxon>
        <taxon>Fungi</taxon>
        <taxon>Dikarya</taxon>
        <taxon>Ascomycota</taxon>
        <taxon>Pezizomycotina</taxon>
        <taxon>Sordariomycetes</taxon>
        <taxon>Hypocreomycetidae</taxon>
        <taxon>Hypocreales</taxon>
        <taxon>Clavicipitaceae</taxon>
        <taxon>Epichloe</taxon>
    </lineage>
</organism>
<protein>
    <submittedName>
        <fullName evidence="1">Uncharacterized protein</fullName>
    </submittedName>
</protein>
<gene>
    <name evidence="1" type="ORF">C2857_004943</name>
</gene>
<keyword evidence="2" id="KW-1185">Reference proteome</keyword>
<dbReference type="AlphaFoldDB" id="A0A7S9KKT0"/>
<accession>A0A7S9KKT0</accession>
<dbReference type="EMBL" id="CP031385">
    <property type="protein sequence ID" value="QPG94137.1"/>
    <property type="molecule type" value="Genomic_DNA"/>
</dbReference>